<reference evidence="3 4" key="1">
    <citation type="submission" date="2020-04" db="EMBL/GenBank/DDBJ databases">
        <title>Perkinsus chesapeaki whole genome sequence.</title>
        <authorList>
            <person name="Bogema D.R."/>
        </authorList>
    </citation>
    <scope>NUCLEOTIDE SEQUENCE [LARGE SCALE GENOMIC DNA]</scope>
    <source>
        <strain evidence="3">ATCC PRA-425</strain>
    </source>
</reference>
<dbReference type="InterPro" id="IPR000182">
    <property type="entry name" value="GNAT_dom"/>
</dbReference>
<evidence type="ECO:0000256" key="1">
    <source>
        <dbReference type="SAM" id="SignalP"/>
    </source>
</evidence>
<accession>A0A7J6L0Z6</accession>
<dbReference type="CDD" id="cd04301">
    <property type="entry name" value="NAT_SF"/>
    <property type="match status" value="2"/>
</dbReference>
<dbReference type="AlphaFoldDB" id="A0A7J6L0Z6"/>
<dbReference type="InterPro" id="IPR016181">
    <property type="entry name" value="Acyl_CoA_acyltransferase"/>
</dbReference>
<keyword evidence="1" id="KW-0732">Signal</keyword>
<feature type="domain" description="N-acetyltransferase" evidence="2">
    <location>
        <begin position="60"/>
        <end position="231"/>
    </location>
</feature>
<dbReference type="InterPro" id="IPR050276">
    <property type="entry name" value="MshD_Acetyltransferase"/>
</dbReference>
<comment type="caution">
    <text evidence="3">The sequence shown here is derived from an EMBL/GenBank/DDBJ whole genome shotgun (WGS) entry which is preliminary data.</text>
</comment>
<dbReference type="EMBL" id="JAAPAO010000915">
    <property type="protein sequence ID" value="KAF4652519.1"/>
    <property type="molecule type" value="Genomic_DNA"/>
</dbReference>
<name>A0A7J6L0Z6_PERCH</name>
<dbReference type="SUPFAM" id="SSF55729">
    <property type="entry name" value="Acyl-CoA N-acyltransferases (Nat)"/>
    <property type="match status" value="2"/>
</dbReference>
<evidence type="ECO:0000313" key="4">
    <source>
        <dbReference type="Proteomes" id="UP000591131"/>
    </source>
</evidence>
<keyword evidence="4" id="KW-1185">Reference proteome</keyword>
<dbReference type="Gene3D" id="3.40.630.30">
    <property type="match status" value="2"/>
</dbReference>
<organism evidence="3 4">
    <name type="scientific">Perkinsus chesapeaki</name>
    <name type="common">Clam parasite</name>
    <name type="synonym">Perkinsus andrewsi</name>
    <dbReference type="NCBI Taxonomy" id="330153"/>
    <lineage>
        <taxon>Eukaryota</taxon>
        <taxon>Sar</taxon>
        <taxon>Alveolata</taxon>
        <taxon>Perkinsozoa</taxon>
        <taxon>Perkinsea</taxon>
        <taxon>Perkinsida</taxon>
        <taxon>Perkinsidae</taxon>
        <taxon>Perkinsus</taxon>
    </lineage>
</organism>
<dbReference type="PANTHER" id="PTHR43617">
    <property type="entry name" value="L-AMINO ACID N-ACETYLTRANSFERASE"/>
    <property type="match status" value="1"/>
</dbReference>
<gene>
    <name evidence="3" type="ORF">FOL47_011042</name>
</gene>
<dbReference type="Proteomes" id="UP000591131">
    <property type="component" value="Unassembled WGS sequence"/>
</dbReference>
<proteinExistence type="predicted"/>
<dbReference type="PANTHER" id="PTHR43617:SF34">
    <property type="entry name" value="PUTATIVE-RELATED"/>
    <property type="match status" value="1"/>
</dbReference>
<dbReference type="OrthoDB" id="47374at2759"/>
<dbReference type="GO" id="GO:0016747">
    <property type="term" value="F:acyltransferase activity, transferring groups other than amino-acyl groups"/>
    <property type="evidence" value="ECO:0007669"/>
    <property type="project" value="InterPro"/>
</dbReference>
<sequence>MNIHWNTVSFALLILTVSGGIIYRDYQPGDSFTDIIFRQTCPWKTGIPCYVAINTDVSAKTVVGFIVLDIPKKLSKEEQEAVKAKVPGKEGNLGYIRNVEVDSDFSGRGIGTHLIEYGIDRTVVGFIALYIPMTLPKQEEDAVKAKMPGPQKEGDLGYIKNVEVDSSFRGRGIGTFLLQYGIARGKQTPNILAMTLHVGEKKADAIRLYKKLGFVEVMKKGDLELFALYFV</sequence>
<protein>
    <recommendedName>
        <fullName evidence="2">N-acetyltransferase domain-containing protein</fullName>
    </recommendedName>
</protein>
<evidence type="ECO:0000313" key="3">
    <source>
        <dbReference type="EMBL" id="KAF4652519.1"/>
    </source>
</evidence>
<dbReference type="Pfam" id="PF00583">
    <property type="entry name" value="Acetyltransf_1"/>
    <property type="match status" value="1"/>
</dbReference>
<dbReference type="PROSITE" id="PS51186">
    <property type="entry name" value="GNAT"/>
    <property type="match status" value="1"/>
</dbReference>
<feature type="chain" id="PRO_5029526691" description="N-acetyltransferase domain-containing protein" evidence="1">
    <location>
        <begin position="20"/>
        <end position="231"/>
    </location>
</feature>
<evidence type="ECO:0000259" key="2">
    <source>
        <dbReference type="PROSITE" id="PS51186"/>
    </source>
</evidence>
<feature type="signal peptide" evidence="1">
    <location>
        <begin position="1"/>
        <end position="19"/>
    </location>
</feature>